<comment type="caution">
    <text evidence="1">The sequence shown here is derived from an EMBL/GenBank/DDBJ whole genome shotgun (WGS) entry which is preliminary data.</text>
</comment>
<name>A0A9N7YA74_PLEPL</name>
<reference evidence="1" key="1">
    <citation type="submission" date="2020-03" db="EMBL/GenBank/DDBJ databases">
        <authorList>
            <person name="Weist P."/>
        </authorList>
    </citation>
    <scope>NUCLEOTIDE SEQUENCE</scope>
</reference>
<evidence type="ECO:0000313" key="2">
    <source>
        <dbReference type="Proteomes" id="UP001153269"/>
    </source>
</evidence>
<evidence type="ECO:0000313" key="1">
    <source>
        <dbReference type="EMBL" id="CAB1418592.1"/>
    </source>
</evidence>
<accession>A0A9N7YA74</accession>
<proteinExistence type="predicted"/>
<dbReference type="Proteomes" id="UP001153269">
    <property type="component" value="Unassembled WGS sequence"/>
</dbReference>
<protein>
    <submittedName>
        <fullName evidence="1">Uncharacterized protein</fullName>
    </submittedName>
</protein>
<keyword evidence="2" id="KW-1185">Reference proteome</keyword>
<sequence>MPVSLSPCLSVSRLQQVGKRSLPPSQTARCRSSTGNHCESLMRAAVHSCSRVSAAGLPLTSPVASHHHHPPLPPTTAHSIQLHRAGYEMHPCILCKQDEHVCEWEHVGSHVHTDMTVPDALGKKPHDKWQKVRAPRPGPGACCPCIPLPVSWHAACQAKWQPHPPSTLTFKTSAMLSSCGHRRSPILGLPRASRTSTPLLQLPDGRHTMITNRQSCGSNQCGIVCNELGGCAHGGRYKSTLTRERARFTMEREKQIPNCMARYQRRFCGPKCLKQIGNIVDVETAIEGANVELTGCCTGACTHCTAQHNTTQHYTTQRRAGRNINLVVSSEERRYSEKKKKKKS</sequence>
<gene>
    <name evidence="1" type="ORF">PLEPLA_LOCUS6418</name>
</gene>
<dbReference type="AlphaFoldDB" id="A0A9N7YA74"/>
<organism evidence="1 2">
    <name type="scientific">Pleuronectes platessa</name>
    <name type="common">European plaice</name>
    <dbReference type="NCBI Taxonomy" id="8262"/>
    <lineage>
        <taxon>Eukaryota</taxon>
        <taxon>Metazoa</taxon>
        <taxon>Chordata</taxon>
        <taxon>Craniata</taxon>
        <taxon>Vertebrata</taxon>
        <taxon>Euteleostomi</taxon>
        <taxon>Actinopterygii</taxon>
        <taxon>Neopterygii</taxon>
        <taxon>Teleostei</taxon>
        <taxon>Neoteleostei</taxon>
        <taxon>Acanthomorphata</taxon>
        <taxon>Carangaria</taxon>
        <taxon>Pleuronectiformes</taxon>
        <taxon>Pleuronectoidei</taxon>
        <taxon>Pleuronectidae</taxon>
        <taxon>Pleuronectes</taxon>
    </lineage>
</organism>
<dbReference type="EMBL" id="CADEAL010000335">
    <property type="protein sequence ID" value="CAB1418592.1"/>
    <property type="molecule type" value="Genomic_DNA"/>
</dbReference>